<evidence type="ECO:0000256" key="6">
    <source>
        <dbReference type="ARBA" id="ARBA00023242"/>
    </source>
</evidence>
<evidence type="ECO:0000256" key="5">
    <source>
        <dbReference type="ARBA" id="ARBA00022840"/>
    </source>
</evidence>
<dbReference type="Proteomes" id="UP000717585">
    <property type="component" value="Unassembled WGS sequence"/>
</dbReference>
<dbReference type="Pfam" id="PF00004">
    <property type="entry name" value="AAA"/>
    <property type="match status" value="1"/>
</dbReference>
<evidence type="ECO:0000313" key="9">
    <source>
        <dbReference type="Proteomes" id="UP000717585"/>
    </source>
</evidence>
<keyword evidence="4" id="KW-0547">Nucleotide-binding</keyword>
<dbReference type="SUPFAM" id="SSF52540">
    <property type="entry name" value="P-loop containing nucleoside triphosphate hydrolases"/>
    <property type="match status" value="1"/>
</dbReference>
<dbReference type="SMART" id="SM00382">
    <property type="entry name" value="AAA"/>
    <property type="match status" value="1"/>
</dbReference>
<feature type="domain" description="AAA+ ATPase" evidence="7">
    <location>
        <begin position="43"/>
        <end position="177"/>
    </location>
</feature>
<evidence type="ECO:0000313" key="8">
    <source>
        <dbReference type="EMBL" id="KAG9389692.1"/>
    </source>
</evidence>
<sequence length="332" mass="36081">MATGTEKKIQIPWVEKYRPATLSDVVSHKSITSTLTQLIANQQMPHLMFYGPPGTGKTSTVVAMARDLYGSKNGAPSNYSTMVLELNASDDRGIDTVREQIRTFVSSRAIVHDPPYKLVILDEADSMTSTAQFALRRVMEKYTSNARFCLICNYAGKIIPAIQSRCTKFRFKPLPSTVVRDRTLHVIEQENLNVSEDAVAALVRVAEGDMRKSLNTLQATAMATRDITSTAVYETSGLPSPEVVAELVGCLMTGGVDAVQQITSTMTMQGLALSDVIQGIHEVVLNLAIDGTVKAVLCKDLATIEDNVLHACDEQLQVGGLVAAFIQARAML</sequence>
<keyword evidence="5" id="KW-0067">ATP-binding</keyword>
<gene>
    <name evidence="8" type="ORF">J8273_8996</name>
</gene>
<dbReference type="SUPFAM" id="SSF48019">
    <property type="entry name" value="post-AAA+ oligomerization domain-like"/>
    <property type="match status" value="1"/>
</dbReference>
<dbReference type="Gene3D" id="1.20.272.10">
    <property type="match status" value="1"/>
</dbReference>
<comment type="subcellular location">
    <subcellularLocation>
        <location evidence="1">Nucleus</location>
    </subcellularLocation>
</comment>
<keyword evidence="6" id="KW-0539">Nucleus</keyword>
<evidence type="ECO:0000256" key="2">
    <source>
        <dbReference type="ARBA" id="ARBA00005378"/>
    </source>
</evidence>
<dbReference type="InterPro" id="IPR047854">
    <property type="entry name" value="RFC_lid"/>
</dbReference>
<protein>
    <submittedName>
        <fullName evidence="8">Replication factor C subunit 5</fullName>
    </submittedName>
</protein>
<dbReference type="InterPro" id="IPR013748">
    <property type="entry name" value="Rep_factorC_C"/>
</dbReference>
<comment type="caution">
    <text evidence="8">The sequence shown here is derived from an EMBL/GenBank/DDBJ whole genome shotgun (WGS) entry which is preliminary data.</text>
</comment>
<dbReference type="AlphaFoldDB" id="A0A8J6E0R6"/>
<reference evidence="8" key="1">
    <citation type="submission" date="2021-05" db="EMBL/GenBank/DDBJ databases">
        <title>A free-living protist that lacks canonical eukaryotic 1 DNA replication and segregation systems.</title>
        <authorList>
            <person name="Salas-Leiva D.E."/>
            <person name="Tromer E.C."/>
            <person name="Curtis B.A."/>
            <person name="Jerlstrom-Hultqvist J."/>
            <person name="Kolisko M."/>
            <person name="Yi Z."/>
            <person name="Salas-Leiva J.S."/>
            <person name="Gallot-Lavallee L."/>
            <person name="Kops G.J.P.L."/>
            <person name="Archibald J.M."/>
            <person name="Simpson A.G.B."/>
            <person name="Roger A.J."/>
        </authorList>
    </citation>
    <scope>NUCLEOTIDE SEQUENCE</scope>
    <source>
        <strain evidence="8">BICM</strain>
    </source>
</reference>
<evidence type="ECO:0000256" key="3">
    <source>
        <dbReference type="ARBA" id="ARBA00022705"/>
    </source>
</evidence>
<dbReference type="InterPro" id="IPR003593">
    <property type="entry name" value="AAA+_ATPase"/>
</dbReference>
<dbReference type="NCBIfam" id="NF001679">
    <property type="entry name" value="PRK00440.1"/>
    <property type="match status" value="1"/>
</dbReference>
<dbReference type="GO" id="GO:0005524">
    <property type="term" value="F:ATP binding"/>
    <property type="evidence" value="ECO:0007669"/>
    <property type="project" value="UniProtKB-KW"/>
</dbReference>
<comment type="similarity">
    <text evidence="2">Belongs to the activator 1 small subunits family.</text>
</comment>
<dbReference type="FunFam" id="3.40.50.300:FF:000129">
    <property type="entry name" value="Replication factor C subunit 5"/>
    <property type="match status" value="1"/>
</dbReference>
<dbReference type="InterPro" id="IPR050238">
    <property type="entry name" value="DNA_Rep/Repair_Clamp_Loader"/>
</dbReference>
<dbReference type="Gene3D" id="1.10.8.60">
    <property type="match status" value="1"/>
</dbReference>
<dbReference type="GO" id="GO:0006261">
    <property type="term" value="P:DNA-templated DNA replication"/>
    <property type="evidence" value="ECO:0007669"/>
    <property type="project" value="TreeGrafter"/>
</dbReference>
<accession>A0A8J6E0R6</accession>
<dbReference type="PANTHER" id="PTHR11669">
    <property type="entry name" value="REPLICATION FACTOR C / DNA POLYMERASE III GAMMA-TAU SUBUNIT"/>
    <property type="match status" value="1"/>
</dbReference>
<keyword evidence="3" id="KW-0235">DNA replication</keyword>
<dbReference type="Gene3D" id="3.40.50.300">
    <property type="entry name" value="P-loop containing nucleotide triphosphate hydrolases"/>
    <property type="match status" value="1"/>
</dbReference>
<dbReference type="OrthoDB" id="10254700at2759"/>
<dbReference type="GO" id="GO:0003677">
    <property type="term" value="F:DNA binding"/>
    <property type="evidence" value="ECO:0007669"/>
    <property type="project" value="InterPro"/>
</dbReference>
<evidence type="ECO:0000256" key="4">
    <source>
        <dbReference type="ARBA" id="ARBA00022741"/>
    </source>
</evidence>
<name>A0A8J6E0R6_9EUKA</name>
<dbReference type="InterPro" id="IPR003959">
    <property type="entry name" value="ATPase_AAA_core"/>
</dbReference>
<evidence type="ECO:0000259" key="7">
    <source>
        <dbReference type="SMART" id="SM00382"/>
    </source>
</evidence>
<dbReference type="CDD" id="cd18140">
    <property type="entry name" value="HLD_clamp_RFC"/>
    <property type="match status" value="1"/>
</dbReference>
<keyword evidence="9" id="KW-1185">Reference proteome</keyword>
<dbReference type="GO" id="GO:0005634">
    <property type="term" value="C:nucleus"/>
    <property type="evidence" value="ECO:0007669"/>
    <property type="project" value="UniProtKB-SubCell"/>
</dbReference>
<dbReference type="InterPro" id="IPR027417">
    <property type="entry name" value="P-loop_NTPase"/>
</dbReference>
<evidence type="ECO:0000256" key="1">
    <source>
        <dbReference type="ARBA" id="ARBA00004123"/>
    </source>
</evidence>
<dbReference type="PANTHER" id="PTHR11669:SF9">
    <property type="entry name" value="REPLICATION FACTOR C SUBUNIT 5"/>
    <property type="match status" value="1"/>
</dbReference>
<dbReference type="GO" id="GO:0003689">
    <property type="term" value="F:DNA clamp loader activity"/>
    <property type="evidence" value="ECO:0007669"/>
    <property type="project" value="TreeGrafter"/>
</dbReference>
<dbReference type="GO" id="GO:0006281">
    <property type="term" value="P:DNA repair"/>
    <property type="evidence" value="ECO:0007669"/>
    <property type="project" value="TreeGrafter"/>
</dbReference>
<proteinExistence type="inferred from homology"/>
<organism evidence="8 9">
    <name type="scientific">Carpediemonas membranifera</name>
    <dbReference type="NCBI Taxonomy" id="201153"/>
    <lineage>
        <taxon>Eukaryota</taxon>
        <taxon>Metamonada</taxon>
        <taxon>Carpediemonas-like organisms</taxon>
        <taxon>Carpediemonas</taxon>
    </lineage>
</organism>
<dbReference type="InterPro" id="IPR008921">
    <property type="entry name" value="DNA_pol3_clamp-load_cplx_C"/>
</dbReference>
<dbReference type="EMBL" id="JAHDYR010000068">
    <property type="protein sequence ID" value="KAG9389692.1"/>
    <property type="molecule type" value="Genomic_DNA"/>
</dbReference>
<dbReference type="Pfam" id="PF08542">
    <property type="entry name" value="Rep_fac_C"/>
    <property type="match status" value="1"/>
</dbReference>
<dbReference type="GO" id="GO:0005663">
    <property type="term" value="C:DNA replication factor C complex"/>
    <property type="evidence" value="ECO:0007669"/>
    <property type="project" value="TreeGrafter"/>
</dbReference>
<dbReference type="CDD" id="cd00009">
    <property type="entry name" value="AAA"/>
    <property type="match status" value="1"/>
</dbReference>
<dbReference type="GO" id="GO:0016887">
    <property type="term" value="F:ATP hydrolysis activity"/>
    <property type="evidence" value="ECO:0007669"/>
    <property type="project" value="InterPro"/>
</dbReference>